<dbReference type="NCBIfam" id="NF006599">
    <property type="entry name" value="PRK09136.1"/>
    <property type="match status" value="1"/>
</dbReference>
<dbReference type="EMBL" id="DUJS01000004">
    <property type="protein sequence ID" value="HII70841.1"/>
    <property type="molecule type" value="Genomic_DNA"/>
</dbReference>
<dbReference type="GO" id="GO:0019509">
    <property type="term" value="P:L-methionine salvage from methylthioadenosine"/>
    <property type="evidence" value="ECO:0007669"/>
    <property type="project" value="TreeGrafter"/>
</dbReference>
<dbReference type="InterPro" id="IPR010044">
    <property type="entry name" value="MTAP"/>
</dbReference>
<evidence type="ECO:0000313" key="5">
    <source>
        <dbReference type="EMBL" id="HII70841.1"/>
    </source>
</evidence>
<keyword evidence="3" id="KW-0660">Purine salvage</keyword>
<comment type="catalytic activity">
    <reaction evidence="3">
        <text>S-methyl-5'-thioinosine + phosphate = 5-(methylsulfanyl)-alpha-D-ribose 1-phosphate + hypoxanthine</text>
        <dbReference type="Rhea" id="RHEA:30643"/>
        <dbReference type="ChEBI" id="CHEBI:17368"/>
        <dbReference type="ChEBI" id="CHEBI:43474"/>
        <dbReference type="ChEBI" id="CHEBI:48595"/>
        <dbReference type="ChEBI" id="CHEBI:58533"/>
        <dbReference type="EC" id="2.4.2.44"/>
    </reaction>
</comment>
<dbReference type="CDD" id="cd09010">
    <property type="entry name" value="MTAP_SsMTAPII_like_MTIP"/>
    <property type="match status" value="1"/>
</dbReference>
<dbReference type="GeneID" id="1477323"/>
<evidence type="ECO:0000313" key="6">
    <source>
        <dbReference type="Proteomes" id="UP000619545"/>
    </source>
</evidence>
<evidence type="ECO:0000259" key="4">
    <source>
        <dbReference type="Pfam" id="PF01048"/>
    </source>
</evidence>
<feature type="binding site" evidence="3">
    <location>
        <position position="179"/>
    </location>
    <ligand>
        <name>phosphate</name>
        <dbReference type="ChEBI" id="CHEBI:43474"/>
    </ligand>
</feature>
<feature type="binding site" evidence="3">
    <location>
        <position position="178"/>
    </location>
    <ligand>
        <name>substrate</name>
    </ligand>
</feature>
<proteinExistence type="inferred from homology"/>
<dbReference type="SMR" id="A0A832TB22"/>
<dbReference type="NCBIfam" id="TIGR01694">
    <property type="entry name" value="MTAP"/>
    <property type="match status" value="1"/>
</dbReference>
<gene>
    <name evidence="5" type="primary">mtnP</name>
    <name evidence="5" type="ORF">HA336_06390</name>
</gene>
<comment type="subunit">
    <text evidence="3">Homotrimer.</text>
</comment>
<dbReference type="AlphaFoldDB" id="A0A832TB22"/>
<keyword evidence="2 3" id="KW-0808">Transferase</keyword>
<dbReference type="GO" id="GO:0006166">
    <property type="term" value="P:purine ribonucleoside salvage"/>
    <property type="evidence" value="ECO:0007669"/>
    <property type="project" value="UniProtKB-UniRule"/>
</dbReference>
<dbReference type="OMA" id="FVAHVDF"/>
<comment type="miscellaneous">
    <text evidence="3">Although this enzyme belongs to the family of MTA phosphorylases based on sequence homology, it has been shown that conserved amino acid substitutions in the substrate binding pocket convert the substrate specificity of this enzyme from 6-aminopurines to 6-oxopurines.</text>
</comment>
<dbReference type="PANTHER" id="PTHR42679:SF2">
    <property type="entry name" value="S-METHYL-5'-THIOADENOSINE PHOSPHORYLASE"/>
    <property type="match status" value="1"/>
</dbReference>
<dbReference type="InterPro" id="IPR035994">
    <property type="entry name" value="Nucleoside_phosphorylase_sf"/>
</dbReference>
<dbReference type="UniPathway" id="UPA00606"/>
<dbReference type="RefSeq" id="WP_011018393.1">
    <property type="nucleotide sequence ID" value="NZ_DUJS01000004.1"/>
</dbReference>
<evidence type="ECO:0000256" key="3">
    <source>
        <dbReference type="HAMAP-Rule" id="MF_01963"/>
    </source>
</evidence>
<feature type="site" description="Important for substrate specificity" evidence="3">
    <location>
        <position position="214"/>
    </location>
</feature>
<dbReference type="Pfam" id="PF01048">
    <property type="entry name" value="PNP_UDP_1"/>
    <property type="match status" value="1"/>
</dbReference>
<dbReference type="EC" id="2.4.2.44" evidence="3"/>
<organism evidence="5 6">
    <name type="scientific">Methanopyrus kandleri</name>
    <dbReference type="NCBI Taxonomy" id="2320"/>
    <lineage>
        <taxon>Archaea</taxon>
        <taxon>Methanobacteriati</taxon>
        <taxon>Methanobacteriota</taxon>
        <taxon>Methanomada group</taxon>
        <taxon>Methanopyri</taxon>
        <taxon>Methanopyrales</taxon>
        <taxon>Methanopyraceae</taxon>
        <taxon>Methanopyrus</taxon>
    </lineage>
</organism>
<name>A0A832TB22_9EURY</name>
<dbReference type="GO" id="GO:0005829">
    <property type="term" value="C:cytosol"/>
    <property type="evidence" value="ECO:0007669"/>
    <property type="project" value="TreeGrafter"/>
</dbReference>
<dbReference type="InterPro" id="IPR000845">
    <property type="entry name" value="Nucleoside_phosphorylase_d"/>
</dbReference>
<comment type="caution">
    <text evidence="3">Lacks conserved residue(s) required for the propagation of feature annotation.</text>
</comment>
<keyword evidence="1 3" id="KW-0328">Glycosyltransferase</keyword>
<comment type="function">
    <text evidence="3">Catalyzes the reversible phosphorylation of S-methyl-5'-thioinosine (MTI) to hypoxanthine and 5-methylthioribose-1-phosphate. Involved in the breakdown of S-methyl-5'-thioadenosine (MTA), a major by-product of polyamine biosynthesis. Catabolism of (MTA) occurs via deamination to MTI and phosphorolysis to hypoxanthine.</text>
</comment>
<feature type="binding site" evidence="3">
    <location>
        <begin position="47"/>
        <end position="48"/>
    </location>
    <ligand>
        <name>phosphate</name>
        <dbReference type="ChEBI" id="CHEBI:43474"/>
    </ligand>
</feature>
<dbReference type="HAMAP" id="MF_01963">
    <property type="entry name" value="MTAP"/>
    <property type="match status" value="1"/>
</dbReference>
<feature type="binding site" evidence="3">
    <location>
        <begin position="202"/>
        <end position="204"/>
    </location>
    <ligand>
        <name>substrate</name>
    </ligand>
</feature>
<dbReference type="Gene3D" id="3.40.50.1580">
    <property type="entry name" value="Nucleoside phosphorylase domain"/>
    <property type="match status" value="1"/>
</dbReference>
<evidence type="ECO:0000256" key="1">
    <source>
        <dbReference type="ARBA" id="ARBA00022676"/>
    </source>
</evidence>
<feature type="domain" description="Nucleoside phosphorylase" evidence="4">
    <location>
        <begin position="4"/>
        <end position="237"/>
    </location>
</feature>
<comment type="pathway">
    <text evidence="3">Purine metabolism; purine nucleoside salvage.</text>
</comment>
<reference evidence="5" key="1">
    <citation type="journal article" date="2020" name="bioRxiv">
        <title>A rank-normalized archaeal taxonomy based on genome phylogeny resolves widespread incomplete and uneven classifications.</title>
        <authorList>
            <person name="Rinke C."/>
            <person name="Chuvochina M."/>
            <person name="Mussig A.J."/>
            <person name="Chaumeil P.-A."/>
            <person name="Waite D.W."/>
            <person name="Whitman W.B."/>
            <person name="Parks D.H."/>
            <person name="Hugenholtz P."/>
        </authorList>
    </citation>
    <scope>NUCLEOTIDE SEQUENCE</scope>
    <source>
        <strain evidence="5">UBA8853</strain>
    </source>
</reference>
<dbReference type="PANTHER" id="PTHR42679">
    <property type="entry name" value="S-METHYL-5'-THIOADENOSINE PHOSPHORYLASE"/>
    <property type="match status" value="1"/>
</dbReference>
<sequence length="256" mass="28790">MTEVGVIGGTGFQPGLPERRRTVFTPYGTVRVDITRVGDHRVYFINRHGKGHDLPPHRINYRAIVWAMRELGVKRILATNSVGVINSDEYEPGDIVLPVDFLDFTKRRPTTFYDEKVVHVDVTEPYCPELREALLKAADDLGYTVKEGAVYVATEGPRFETPAEIRAFRKLGGDIVGMTGFPEVVLARELEICYASVCLCTNYAAGIDDRRRTIDEVFELVEELRPKAVELIERCIEYIPPKRSCPCSQALEGAEV</sequence>
<evidence type="ECO:0000256" key="2">
    <source>
        <dbReference type="ARBA" id="ARBA00022679"/>
    </source>
</evidence>
<protein>
    <recommendedName>
        <fullName evidence="3">Probable S-methyl-5'-thioinosine phosphorylase</fullName>
        <ecNumber evidence="3">2.4.2.44</ecNumber>
    </recommendedName>
    <alternativeName>
        <fullName evidence="3">5'-methylthioinosine phosphorylase</fullName>
        <shortName evidence="3">MTI phosphorylase</shortName>
        <shortName evidence="3">MTIP</shortName>
    </alternativeName>
</protein>
<dbReference type="Proteomes" id="UP000619545">
    <property type="component" value="Unassembled WGS sequence"/>
</dbReference>
<feature type="site" description="Important for substrate specificity" evidence="3">
    <location>
        <position position="160"/>
    </location>
</feature>
<comment type="caution">
    <text evidence="5">The sequence shown here is derived from an EMBL/GenBank/DDBJ whole genome shotgun (WGS) entry which is preliminary data.</text>
</comment>
<accession>A0A832TB22</accession>
<feature type="binding site" evidence="3">
    <location>
        <position position="10"/>
    </location>
    <ligand>
        <name>phosphate</name>
        <dbReference type="ChEBI" id="CHEBI:43474"/>
    </ligand>
</feature>
<dbReference type="GO" id="GO:0017061">
    <property type="term" value="F:S-methyl-5-thioadenosine phosphorylase activity"/>
    <property type="evidence" value="ECO:0007669"/>
    <property type="project" value="InterPro"/>
</dbReference>
<comment type="similarity">
    <text evidence="3">Belongs to the PNP/MTAP phosphorylase family. MTAP subfamily.</text>
</comment>
<dbReference type="SUPFAM" id="SSF53167">
    <property type="entry name" value="Purine and uridine phosphorylases"/>
    <property type="match status" value="1"/>
</dbReference>